<evidence type="ECO:0000313" key="3">
    <source>
        <dbReference type="Proteomes" id="UP001230978"/>
    </source>
</evidence>
<dbReference type="Gene3D" id="3.40.50.20">
    <property type="match status" value="1"/>
</dbReference>
<dbReference type="NCBIfam" id="TIGR03570">
    <property type="entry name" value="NeuD_NnaD"/>
    <property type="match status" value="1"/>
</dbReference>
<comment type="similarity">
    <text evidence="1">Belongs to the transferase hexapeptide repeat family.</text>
</comment>
<reference evidence="2 3" key="1">
    <citation type="submission" date="2023-04" db="EMBL/GenBank/DDBJ databases">
        <title>YMD61, complete Genome.</title>
        <authorList>
            <person name="Zhang J."/>
        </authorList>
    </citation>
    <scope>NUCLEOTIDE SEQUENCE [LARGE SCALE GENOMIC DNA]</scope>
    <source>
        <strain evidence="2 3">YMD61</strain>
    </source>
</reference>
<dbReference type="RefSeq" id="WP_281464778.1">
    <property type="nucleotide sequence ID" value="NZ_CP124535.1"/>
</dbReference>
<evidence type="ECO:0000256" key="1">
    <source>
        <dbReference type="ARBA" id="ARBA00007274"/>
    </source>
</evidence>
<dbReference type="Pfam" id="PF00132">
    <property type="entry name" value="Hexapep"/>
    <property type="match status" value="2"/>
</dbReference>
<accession>A0ABY8Q5G8</accession>
<dbReference type="InterPro" id="IPR011004">
    <property type="entry name" value="Trimer_LpxA-like_sf"/>
</dbReference>
<dbReference type="PANTHER" id="PTHR43300:SF7">
    <property type="entry name" value="UDP-N-ACETYLBACILLOSAMINE N-ACETYLTRANSFERASE"/>
    <property type="match status" value="1"/>
</dbReference>
<dbReference type="InterPro" id="IPR020019">
    <property type="entry name" value="AcTrfase_PglD-like"/>
</dbReference>
<gene>
    <name evidence="2" type="ORF">QF092_14295</name>
</gene>
<dbReference type="Proteomes" id="UP001230978">
    <property type="component" value="Chromosome"/>
</dbReference>
<sequence length="210" mass="21548">MLAGVSSPICLFGAGGHGRGIAAQVARVTGRMPIFADESLPIGTAVAGTTVSFVKLDDIGAHPLIVTVGSAAHRRAIQERAYKHGLTVTHFIADVDRFFGNPPGRGSVVLSGAVVNAETQIAEGVIINNGAIVEHGCKIGDYCHIAPGAVIAGDVEIDSDVWVGANATVLQGLRICAHVTIGAGAVVTKSISRPGVYVGQPARRMEPTVI</sequence>
<dbReference type="PANTHER" id="PTHR43300">
    <property type="entry name" value="ACETYLTRANSFERASE"/>
    <property type="match status" value="1"/>
</dbReference>
<proteinExistence type="inferred from homology"/>
<organism evidence="2 3">
    <name type="scientific">Fuscovulum ytuae</name>
    <dbReference type="NCBI Taxonomy" id="3042299"/>
    <lineage>
        <taxon>Bacteria</taxon>
        <taxon>Pseudomonadati</taxon>
        <taxon>Pseudomonadota</taxon>
        <taxon>Alphaproteobacteria</taxon>
        <taxon>Rhodobacterales</taxon>
        <taxon>Paracoccaceae</taxon>
        <taxon>Fuscovulum</taxon>
    </lineage>
</organism>
<dbReference type="SUPFAM" id="SSF51161">
    <property type="entry name" value="Trimeric LpxA-like enzymes"/>
    <property type="match status" value="1"/>
</dbReference>
<evidence type="ECO:0000313" key="2">
    <source>
        <dbReference type="EMBL" id="WGV15422.1"/>
    </source>
</evidence>
<dbReference type="Gene3D" id="2.160.10.10">
    <property type="entry name" value="Hexapeptide repeat proteins"/>
    <property type="match status" value="1"/>
</dbReference>
<dbReference type="InterPro" id="IPR001451">
    <property type="entry name" value="Hexapep"/>
</dbReference>
<dbReference type="EMBL" id="CP124535">
    <property type="protein sequence ID" value="WGV15422.1"/>
    <property type="molecule type" value="Genomic_DNA"/>
</dbReference>
<keyword evidence="3" id="KW-1185">Reference proteome</keyword>
<dbReference type="CDD" id="cd03360">
    <property type="entry name" value="LbH_AT_putative"/>
    <property type="match status" value="1"/>
</dbReference>
<name>A0ABY8Q5G8_9RHOB</name>
<protein>
    <submittedName>
        <fullName evidence="2">NeuD/PglB/VioB family sugar acetyltransferase</fullName>
    </submittedName>
</protein>
<dbReference type="InterPro" id="IPR050179">
    <property type="entry name" value="Trans_hexapeptide_repeat"/>
</dbReference>